<protein>
    <submittedName>
        <fullName evidence="3">Universal stress protein UspA</fullName>
    </submittedName>
</protein>
<dbReference type="STRING" id="1873524.HSR6_0346"/>
<dbReference type="KEGG" id="halh:HTSR_0361"/>
<dbReference type="EMBL" id="CP016070">
    <property type="protein sequence ID" value="AOW79561.1"/>
    <property type="molecule type" value="Genomic_DNA"/>
</dbReference>
<dbReference type="Proteomes" id="UP000185608">
    <property type="component" value="Chromosome"/>
</dbReference>
<dbReference type="PRINTS" id="PR01438">
    <property type="entry name" value="UNVRSLSTRESS"/>
</dbReference>
<dbReference type="PANTHER" id="PTHR46268:SF24">
    <property type="entry name" value="UNIVERSAL STRESS PROTEIN"/>
    <property type="match status" value="1"/>
</dbReference>
<dbReference type="Gene3D" id="3.40.50.620">
    <property type="entry name" value="HUPs"/>
    <property type="match status" value="1"/>
</dbReference>
<sequence length="139" mass="14777">MAKRVLVPMDDSEMARRALEFAIETHPDAEITVLTVVGEPSSMMGQATGLALAVDFESKADEYAAPVLEAARETAAKAGVEIQTDVAVGHPARAIINHAEDYDLVVLGTHGGSLSDRLLVGNVAEKVFRRSPVPVTVVR</sequence>
<accession>A0A1D8S2K7</accession>
<evidence type="ECO:0000313" key="3">
    <source>
        <dbReference type="EMBL" id="AOW79561.1"/>
    </source>
</evidence>
<dbReference type="InterPro" id="IPR014729">
    <property type="entry name" value="Rossmann-like_a/b/a_fold"/>
</dbReference>
<dbReference type="InterPro" id="IPR006015">
    <property type="entry name" value="Universal_stress_UspA"/>
</dbReference>
<dbReference type="GeneID" id="29828374"/>
<evidence type="ECO:0000256" key="1">
    <source>
        <dbReference type="ARBA" id="ARBA00008791"/>
    </source>
</evidence>
<dbReference type="Pfam" id="PF00582">
    <property type="entry name" value="Usp"/>
    <property type="match status" value="1"/>
</dbReference>
<organism evidence="3 4">
    <name type="scientific">Halodesulfurarchaeum formicicum</name>
    <dbReference type="NCBI Taxonomy" id="1873524"/>
    <lineage>
        <taxon>Archaea</taxon>
        <taxon>Methanobacteriati</taxon>
        <taxon>Methanobacteriota</taxon>
        <taxon>Stenosarchaea group</taxon>
        <taxon>Halobacteria</taxon>
        <taxon>Halobacteriales</taxon>
        <taxon>Halobacteriaceae</taxon>
        <taxon>Halodesulfurarchaeum</taxon>
    </lineage>
</organism>
<name>A0A1D8S2K7_9EURY</name>
<dbReference type="CDD" id="cd00293">
    <property type="entry name" value="USP-like"/>
    <property type="match status" value="1"/>
</dbReference>
<comment type="similarity">
    <text evidence="1">Belongs to the universal stress protein A family.</text>
</comment>
<dbReference type="PANTHER" id="PTHR46268">
    <property type="entry name" value="STRESS RESPONSE PROTEIN NHAX"/>
    <property type="match status" value="1"/>
</dbReference>
<gene>
    <name evidence="3" type="primary">uspA4</name>
    <name evidence="3" type="ORF">HTSR_0361</name>
</gene>
<dbReference type="AlphaFoldDB" id="A0A1D8S2K7"/>
<dbReference type="PATRIC" id="fig|1855411.3.peg.358"/>
<dbReference type="SUPFAM" id="SSF52402">
    <property type="entry name" value="Adenine nucleotide alpha hydrolases-like"/>
    <property type="match status" value="1"/>
</dbReference>
<reference evidence="3 4" key="1">
    <citation type="submission" date="2016-06" db="EMBL/GenBank/DDBJ databases">
        <title>Discovery of anaerobic lithoheterotrophic haloarchaeon capable of sulfur respiration by hydrogen and formate.</title>
        <authorList>
            <person name="Sorokin D.Y."/>
            <person name="Kublanov I.V."/>
            <person name="Roman P."/>
            <person name="Sinninghe Damste J.S."/>
            <person name="Golyshin P.N."/>
            <person name="Rojo D."/>
            <person name="Ciordia S."/>
            <person name="Mena Md.C."/>
            <person name="Ferrer M."/>
            <person name="Smedile F."/>
            <person name="Messina E."/>
            <person name="La Cono V."/>
            <person name="Yakimov M.M."/>
        </authorList>
    </citation>
    <scope>NUCLEOTIDE SEQUENCE [LARGE SCALE GENOMIC DNA]</scope>
    <source>
        <strain evidence="3 4">HTSR1</strain>
    </source>
</reference>
<proteinExistence type="inferred from homology"/>
<feature type="domain" description="UspA" evidence="2">
    <location>
        <begin position="1"/>
        <end position="139"/>
    </location>
</feature>
<evidence type="ECO:0000313" key="4">
    <source>
        <dbReference type="Proteomes" id="UP000185608"/>
    </source>
</evidence>
<dbReference type="RefSeq" id="WP_070364323.1">
    <property type="nucleotide sequence ID" value="NZ_CP016070.1"/>
</dbReference>
<evidence type="ECO:0000259" key="2">
    <source>
        <dbReference type="Pfam" id="PF00582"/>
    </source>
</evidence>
<dbReference type="InterPro" id="IPR006016">
    <property type="entry name" value="UspA"/>
</dbReference>